<dbReference type="Proteomes" id="UP000192411">
    <property type="component" value="Unassembled WGS sequence"/>
</dbReference>
<reference evidence="3 4" key="1">
    <citation type="submission" date="2017-02" db="EMBL/GenBank/DDBJ databases">
        <title>The new phylogeny of genus Mycobacterium.</title>
        <authorList>
            <person name="Tortoli E."/>
            <person name="Trovato A."/>
            <person name="Cirillo D.M."/>
        </authorList>
    </citation>
    <scope>NUCLEOTIDE SEQUENCE [LARGE SCALE GENOMIC DNA]</scope>
    <source>
        <strain evidence="3 4">DSM 44338</strain>
    </source>
</reference>
<name>A0A1X0JVE5_9MYCO</name>
<comment type="caution">
    <text evidence="3">The sequence shown here is derived from an EMBL/GenBank/DDBJ whole genome shotgun (WGS) entry which is preliminary data.</text>
</comment>
<dbReference type="InterPro" id="IPR007969">
    <property type="entry name" value="DUF732"/>
</dbReference>
<evidence type="ECO:0000313" key="3">
    <source>
        <dbReference type="EMBL" id="ORB66187.1"/>
    </source>
</evidence>
<accession>A0A1X0JVE5</accession>
<feature type="signal peptide" evidence="1">
    <location>
        <begin position="1"/>
        <end position="25"/>
    </location>
</feature>
<evidence type="ECO:0000259" key="2">
    <source>
        <dbReference type="Pfam" id="PF05305"/>
    </source>
</evidence>
<sequence>MFTIRVLTAATFAAGALLAAATASASPATDALFGALDGLGLPISGPAVITAGNLACDSSTSGLARDLIASRISSEFGLDPGQANQFVGISLAVYCPLR</sequence>
<gene>
    <name evidence="3" type="ORF">BST47_09960</name>
</gene>
<dbReference type="Pfam" id="PF05305">
    <property type="entry name" value="DUF732"/>
    <property type="match status" value="1"/>
</dbReference>
<proteinExistence type="predicted"/>
<protein>
    <recommendedName>
        <fullName evidence="2">DUF732 domain-containing protein</fullName>
    </recommendedName>
</protein>
<keyword evidence="4" id="KW-1185">Reference proteome</keyword>
<evidence type="ECO:0000256" key="1">
    <source>
        <dbReference type="SAM" id="SignalP"/>
    </source>
</evidence>
<dbReference type="RefSeq" id="WP_083125360.1">
    <property type="nucleotide sequence ID" value="NZ_MVIM01000004.1"/>
</dbReference>
<keyword evidence="1" id="KW-0732">Signal</keyword>
<dbReference type="EMBL" id="MVIM01000004">
    <property type="protein sequence ID" value="ORB66187.1"/>
    <property type="molecule type" value="Genomic_DNA"/>
</dbReference>
<dbReference type="AlphaFoldDB" id="A0A1X0JVE5"/>
<feature type="domain" description="DUF732" evidence="2">
    <location>
        <begin position="34"/>
        <end position="96"/>
    </location>
</feature>
<organism evidence="3 4">
    <name type="scientific">Mycolicibacterium tusciae</name>
    <dbReference type="NCBI Taxonomy" id="75922"/>
    <lineage>
        <taxon>Bacteria</taxon>
        <taxon>Bacillati</taxon>
        <taxon>Actinomycetota</taxon>
        <taxon>Actinomycetes</taxon>
        <taxon>Mycobacteriales</taxon>
        <taxon>Mycobacteriaceae</taxon>
        <taxon>Mycolicibacterium</taxon>
    </lineage>
</organism>
<feature type="chain" id="PRO_5013072103" description="DUF732 domain-containing protein" evidence="1">
    <location>
        <begin position="26"/>
        <end position="98"/>
    </location>
</feature>
<evidence type="ECO:0000313" key="4">
    <source>
        <dbReference type="Proteomes" id="UP000192411"/>
    </source>
</evidence>
<dbReference type="OrthoDB" id="4734115at2"/>